<dbReference type="Pfam" id="PF00270">
    <property type="entry name" value="DEAD"/>
    <property type="match status" value="1"/>
</dbReference>
<evidence type="ECO:0000256" key="7">
    <source>
        <dbReference type="RuleBase" id="RU000492"/>
    </source>
</evidence>
<evidence type="ECO:0000256" key="2">
    <source>
        <dbReference type="ARBA" id="ARBA00022741"/>
    </source>
</evidence>
<evidence type="ECO:0000313" key="13">
    <source>
        <dbReference type="Proteomes" id="UP001500326"/>
    </source>
</evidence>
<dbReference type="EC" id="3.6.4.13" evidence="1"/>
<feature type="short sequence motif" description="Q motif" evidence="6">
    <location>
        <begin position="22"/>
        <end position="50"/>
    </location>
</feature>
<evidence type="ECO:0000256" key="4">
    <source>
        <dbReference type="ARBA" id="ARBA00022806"/>
    </source>
</evidence>
<accession>A0ABP5E6H5</accession>
<dbReference type="SMART" id="SM00487">
    <property type="entry name" value="DEXDc"/>
    <property type="match status" value="1"/>
</dbReference>
<comment type="similarity">
    <text evidence="7">Belongs to the DEAD box helicase family.</text>
</comment>
<dbReference type="PROSITE" id="PS00039">
    <property type="entry name" value="DEAD_ATP_HELICASE"/>
    <property type="match status" value="1"/>
</dbReference>
<evidence type="ECO:0000256" key="5">
    <source>
        <dbReference type="ARBA" id="ARBA00022840"/>
    </source>
</evidence>
<keyword evidence="5 7" id="KW-0067">ATP-binding</keyword>
<dbReference type="SUPFAM" id="SSF52540">
    <property type="entry name" value="P-loop containing nucleoside triphosphate hydrolases"/>
    <property type="match status" value="1"/>
</dbReference>
<keyword evidence="3 7" id="KW-0378">Hydrolase</keyword>
<dbReference type="Proteomes" id="UP001500326">
    <property type="component" value="Unassembled WGS sequence"/>
</dbReference>
<dbReference type="PROSITE" id="PS51192">
    <property type="entry name" value="HELICASE_ATP_BIND_1"/>
    <property type="match status" value="1"/>
</dbReference>
<dbReference type="InterPro" id="IPR044742">
    <property type="entry name" value="DEAD/DEAH_RhlB"/>
</dbReference>
<keyword evidence="2 7" id="KW-0547">Nucleotide-binding</keyword>
<feature type="compositionally biased region" description="Basic and acidic residues" evidence="8">
    <location>
        <begin position="481"/>
        <end position="494"/>
    </location>
</feature>
<name>A0ABP5E6H5_9MICO</name>
<dbReference type="CDD" id="cd00268">
    <property type="entry name" value="DEADc"/>
    <property type="match status" value="1"/>
</dbReference>
<dbReference type="PANTHER" id="PTHR47963:SF8">
    <property type="entry name" value="ATP-DEPENDENT RNA HELICASE DEAD"/>
    <property type="match status" value="1"/>
</dbReference>
<feature type="domain" description="Helicase ATP-binding" evidence="9">
    <location>
        <begin position="53"/>
        <end position="224"/>
    </location>
</feature>
<feature type="region of interest" description="Disordered" evidence="8">
    <location>
        <begin position="388"/>
        <end position="517"/>
    </location>
</feature>
<evidence type="ECO:0000256" key="6">
    <source>
        <dbReference type="PROSITE-ProRule" id="PRU00552"/>
    </source>
</evidence>
<comment type="caution">
    <text evidence="12">The sequence shown here is derived from an EMBL/GenBank/DDBJ whole genome shotgun (WGS) entry which is preliminary data.</text>
</comment>
<feature type="domain" description="DEAD-box RNA helicase Q" evidence="11">
    <location>
        <begin position="22"/>
        <end position="50"/>
    </location>
</feature>
<dbReference type="InterPro" id="IPR000629">
    <property type="entry name" value="RNA-helicase_DEAD-box_CS"/>
</dbReference>
<dbReference type="PANTHER" id="PTHR47963">
    <property type="entry name" value="DEAD-BOX ATP-DEPENDENT RNA HELICASE 47, MITOCHONDRIAL"/>
    <property type="match status" value="1"/>
</dbReference>
<keyword evidence="4 7" id="KW-0347">Helicase</keyword>
<dbReference type="CDD" id="cd18787">
    <property type="entry name" value="SF2_C_DEAD"/>
    <property type="match status" value="1"/>
</dbReference>
<dbReference type="PROSITE" id="PS51195">
    <property type="entry name" value="Q_MOTIF"/>
    <property type="match status" value="1"/>
</dbReference>
<feature type="compositionally biased region" description="Basic residues" evidence="8">
    <location>
        <begin position="498"/>
        <end position="507"/>
    </location>
</feature>
<dbReference type="SMART" id="SM00490">
    <property type="entry name" value="HELICc"/>
    <property type="match status" value="1"/>
</dbReference>
<dbReference type="InterPro" id="IPR014014">
    <property type="entry name" value="RNA_helicase_DEAD_Q_motif"/>
</dbReference>
<evidence type="ECO:0000256" key="3">
    <source>
        <dbReference type="ARBA" id="ARBA00022801"/>
    </source>
</evidence>
<gene>
    <name evidence="12" type="ORF">GCM10009777_29930</name>
</gene>
<organism evidence="12 13">
    <name type="scientific">Microbacterium pumilum</name>
    <dbReference type="NCBI Taxonomy" id="344165"/>
    <lineage>
        <taxon>Bacteria</taxon>
        <taxon>Bacillati</taxon>
        <taxon>Actinomycetota</taxon>
        <taxon>Actinomycetes</taxon>
        <taxon>Micrococcales</taxon>
        <taxon>Microbacteriaceae</taxon>
        <taxon>Microbacterium</taxon>
    </lineage>
</organism>
<keyword evidence="13" id="KW-1185">Reference proteome</keyword>
<dbReference type="InterPro" id="IPR014001">
    <property type="entry name" value="Helicase_ATP-bd"/>
</dbReference>
<dbReference type="EMBL" id="BAAAOH010000001">
    <property type="protein sequence ID" value="GAA1992468.1"/>
    <property type="molecule type" value="Genomic_DNA"/>
</dbReference>
<evidence type="ECO:0000256" key="1">
    <source>
        <dbReference type="ARBA" id="ARBA00012552"/>
    </source>
</evidence>
<proteinExistence type="inferred from homology"/>
<evidence type="ECO:0000259" key="11">
    <source>
        <dbReference type="PROSITE" id="PS51195"/>
    </source>
</evidence>
<dbReference type="PROSITE" id="PS51194">
    <property type="entry name" value="HELICASE_CTER"/>
    <property type="match status" value="1"/>
</dbReference>
<reference evidence="13" key="1">
    <citation type="journal article" date="2019" name="Int. J. Syst. Evol. Microbiol.">
        <title>The Global Catalogue of Microorganisms (GCM) 10K type strain sequencing project: providing services to taxonomists for standard genome sequencing and annotation.</title>
        <authorList>
            <consortium name="The Broad Institute Genomics Platform"/>
            <consortium name="The Broad Institute Genome Sequencing Center for Infectious Disease"/>
            <person name="Wu L."/>
            <person name="Ma J."/>
        </authorList>
    </citation>
    <scope>NUCLEOTIDE SEQUENCE [LARGE SCALE GENOMIC DNA]</scope>
    <source>
        <strain evidence="13">JCM 14902</strain>
    </source>
</reference>
<dbReference type="Pfam" id="PF00271">
    <property type="entry name" value="Helicase_C"/>
    <property type="match status" value="1"/>
</dbReference>
<evidence type="ECO:0000256" key="8">
    <source>
        <dbReference type="SAM" id="MobiDB-lite"/>
    </source>
</evidence>
<dbReference type="Gene3D" id="3.40.50.300">
    <property type="entry name" value="P-loop containing nucleotide triphosphate hydrolases"/>
    <property type="match status" value="2"/>
</dbReference>
<dbReference type="InterPro" id="IPR001650">
    <property type="entry name" value="Helicase_C-like"/>
</dbReference>
<evidence type="ECO:0000313" key="12">
    <source>
        <dbReference type="EMBL" id="GAA1992468.1"/>
    </source>
</evidence>
<dbReference type="InterPro" id="IPR011545">
    <property type="entry name" value="DEAD/DEAH_box_helicase_dom"/>
</dbReference>
<feature type="domain" description="Helicase C-terminal" evidence="10">
    <location>
        <begin position="252"/>
        <end position="404"/>
    </location>
</feature>
<evidence type="ECO:0000259" key="9">
    <source>
        <dbReference type="PROSITE" id="PS51192"/>
    </source>
</evidence>
<evidence type="ECO:0000259" key="10">
    <source>
        <dbReference type="PROSITE" id="PS51194"/>
    </source>
</evidence>
<sequence length="517" mass="55294">MAWIHPHLPGDISPPRQAFIVTTFAELGVDQDIVETLAAKGIVDAFPIQEQTIPLGLPGQDIIGQAKTGTGKTFGFGIPVVQRLGLNPEHGVKALIVVPTRELCVQVYEDIDMLTSGRSTSVVAIYGGKAYEGQIEQLQAGAQIVVGTPGRLIDLNNQRLLDLSHATEVVLDEADKMLDLGFLPDIEKIFQKVPAIRHTQLFSATMPGPIVALARRFMSNPIHIRATDPDEGLTQANIRHLVYRAHSLDKDEVIARILQADGRGKTVVFTRTKRAAQRLSDELGDRGFNTASVHGDMSQEARERSMAAFKAGKKDVLIATDVAARGIDVDDVTHVINHTIPDDEKTYLHRAGRTGRAGKTGIAVTFVDWDDLHKWALINRALEFGQPEPTETYSSSPHLFDDLDIPAGTKGRIATAPKTQTVKTQDAAPAKDGSGAPRARRRRRTDGAAGGSGSGSTGPAARSAAPDVPADHGSNDAAEGEGTHDGGGSEHHDGNAAPRRRRRRRGGSRGGAPVAGA</sequence>
<protein>
    <recommendedName>
        <fullName evidence="1">RNA helicase</fullName>
        <ecNumber evidence="1">3.6.4.13</ecNumber>
    </recommendedName>
</protein>
<dbReference type="InterPro" id="IPR027417">
    <property type="entry name" value="P-loop_NTPase"/>
</dbReference>
<dbReference type="InterPro" id="IPR050547">
    <property type="entry name" value="DEAD_box_RNA_helicases"/>
</dbReference>